<dbReference type="GO" id="GO:0070403">
    <property type="term" value="F:NAD+ binding"/>
    <property type="evidence" value="ECO:0007669"/>
    <property type="project" value="InterPro"/>
</dbReference>
<proteinExistence type="predicted"/>
<evidence type="ECO:0000313" key="9">
    <source>
        <dbReference type="Proteomes" id="UP000761380"/>
    </source>
</evidence>
<keyword evidence="5" id="KW-1133">Transmembrane helix</keyword>
<feature type="transmembrane region" description="Helical" evidence="5">
    <location>
        <begin position="382"/>
        <end position="399"/>
    </location>
</feature>
<keyword evidence="5" id="KW-0472">Membrane</keyword>
<dbReference type="GO" id="GO:0005737">
    <property type="term" value="C:cytoplasm"/>
    <property type="evidence" value="ECO:0007669"/>
    <property type="project" value="TreeGrafter"/>
</dbReference>
<dbReference type="InterPro" id="IPR001509">
    <property type="entry name" value="Epimerase_deHydtase"/>
</dbReference>
<dbReference type="InterPro" id="IPR029016">
    <property type="entry name" value="GAF-like_dom_sf"/>
</dbReference>
<accession>A0A927WP53</accession>
<dbReference type="PANTHER" id="PTHR43078:SF6">
    <property type="entry name" value="UDP-GLUCURONIC ACID DECARBOXYLASE 1"/>
    <property type="match status" value="1"/>
</dbReference>
<dbReference type="Pfam" id="PF13492">
    <property type="entry name" value="GAF_3"/>
    <property type="match status" value="1"/>
</dbReference>
<keyword evidence="5" id="KW-0812">Transmembrane</keyword>
<dbReference type="InterPro" id="IPR044516">
    <property type="entry name" value="UXS-like"/>
</dbReference>
<dbReference type="GO" id="GO:0048040">
    <property type="term" value="F:UDP-glucuronate decarboxylase activity"/>
    <property type="evidence" value="ECO:0007669"/>
    <property type="project" value="TreeGrafter"/>
</dbReference>
<dbReference type="GO" id="GO:0042732">
    <property type="term" value="P:D-xylose metabolic process"/>
    <property type="evidence" value="ECO:0007669"/>
    <property type="project" value="InterPro"/>
</dbReference>
<feature type="transmembrane region" description="Helical" evidence="5">
    <location>
        <begin position="350"/>
        <end position="370"/>
    </location>
</feature>
<evidence type="ECO:0000256" key="4">
    <source>
        <dbReference type="ARBA" id="ARBA00023239"/>
    </source>
</evidence>
<gene>
    <name evidence="8" type="ORF">E7201_09210</name>
</gene>
<evidence type="ECO:0000256" key="2">
    <source>
        <dbReference type="ARBA" id="ARBA00022793"/>
    </source>
</evidence>
<name>A0A927WP53_SELRU</name>
<dbReference type="SUPFAM" id="SSF51735">
    <property type="entry name" value="NAD(P)-binding Rossmann-fold domains"/>
    <property type="match status" value="1"/>
</dbReference>
<sequence length="700" mass="79515">MAGKQENQLKHKVMLTGAKPFWDNQLERLFVKENWDFFRAAGSLEQTRETLRIYNIPVLIYVWPAERMAAERIDALQRLADVLALAYEYEVESVYFVSTAAAVKGDAAQRAADGMAVVAETAVRAWSQWAVIPVTIIRLPEVYGPDSKAQDGLVARTLYASIKKEILPRMDDETTPRDFLYSADAVHGIYRAVARGCQEEVLNLGTGEGLTAGAFAKWIKEVTELPGIYDEEKGFKSFPYVQPVLENRTAQQELGWQIKYDRKEALAQTWNYIQAKVEADRLVAQKRVRSIRWRKWYMDFIPYGENAIGAVLMAGVAYLQHGTTINPQTQLDVNFVYIGTMGLLYGKRQAFLAMVISIVIFIAASLARGGELISLIYVPENILHLTAYLFTAALTGYFADARRFERESMEWQKRQAGERQNFLREIYEENLAVKDKLYRQIVNSDDSIGRLYRIIKRLDSVEPENIFTQAAAVTAQILNVDNIAIYVVGADGYYLRQKVRMGKMMGRQPRSLRVADYSYLQNIMQSHAVFVNRELVKDTPDLAAPIVYQDKVIAVITIFGLRFEQWSLYQQNLLSITTRLISASMARAYRYEQGIQEKRFVSGTRILQAEEFQKIIKELENRRQLQGELPVAVLKVDMSGMDYTELDNRLSHVIRNEDFVGLGNTGVYILLPDANPEVTAMVQKRLQGAGVIASVCEAVD</sequence>
<evidence type="ECO:0000256" key="1">
    <source>
        <dbReference type="ARBA" id="ARBA00001911"/>
    </source>
</evidence>
<comment type="caution">
    <text evidence="8">The sequence shown here is derived from an EMBL/GenBank/DDBJ whole genome shotgun (WGS) entry which is preliminary data.</text>
</comment>
<dbReference type="InterPro" id="IPR003018">
    <property type="entry name" value="GAF"/>
</dbReference>
<protein>
    <submittedName>
        <fullName evidence="8">NAD-dependent epimerase/dehydratase family protein</fullName>
    </submittedName>
</protein>
<evidence type="ECO:0000256" key="3">
    <source>
        <dbReference type="ARBA" id="ARBA00023027"/>
    </source>
</evidence>
<comment type="cofactor">
    <cofactor evidence="1">
        <name>NAD(+)</name>
        <dbReference type="ChEBI" id="CHEBI:57540"/>
    </cofactor>
</comment>
<keyword evidence="3" id="KW-0520">NAD</keyword>
<dbReference type="Proteomes" id="UP000761380">
    <property type="component" value="Unassembled WGS sequence"/>
</dbReference>
<keyword evidence="4" id="KW-0456">Lyase</keyword>
<dbReference type="EMBL" id="SVBY01000073">
    <property type="protein sequence ID" value="MBE6093325.1"/>
    <property type="molecule type" value="Genomic_DNA"/>
</dbReference>
<organism evidence="8 9">
    <name type="scientific">Selenomonas ruminantium</name>
    <dbReference type="NCBI Taxonomy" id="971"/>
    <lineage>
        <taxon>Bacteria</taxon>
        <taxon>Bacillati</taxon>
        <taxon>Bacillota</taxon>
        <taxon>Negativicutes</taxon>
        <taxon>Selenomonadales</taxon>
        <taxon>Selenomonadaceae</taxon>
        <taxon>Selenomonas</taxon>
    </lineage>
</organism>
<feature type="domain" description="GAF" evidence="7">
    <location>
        <begin position="463"/>
        <end position="586"/>
    </location>
</feature>
<dbReference type="Gene3D" id="3.40.50.720">
    <property type="entry name" value="NAD(P)-binding Rossmann-like Domain"/>
    <property type="match status" value="1"/>
</dbReference>
<evidence type="ECO:0000259" key="7">
    <source>
        <dbReference type="Pfam" id="PF13492"/>
    </source>
</evidence>
<evidence type="ECO:0000256" key="5">
    <source>
        <dbReference type="SAM" id="Phobius"/>
    </source>
</evidence>
<dbReference type="SUPFAM" id="SSF55781">
    <property type="entry name" value="GAF domain-like"/>
    <property type="match status" value="1"/>
</dbReference>
<feature type="domain" description="NAD-dependent epimerase/dehydratase" evidence="6">
    <location>
        <begin position="82"/>
        <end position="205"/>
    </location>
</feature>
<dbReference type="Pfam" id="PF01370">
    <property type="entry name" value="Epimerase"/>
    <property type="match status" value="1"/>
</dbReference>
<evidence type="ECO:0000313" key="8">
    <source>
        <dbReference type="EMBL" id="MBE6093325.1"/>
    </source>
</evidence>
<evidence type="ECO:0000259" key="6">
    <source>
        <dbReference type="Pfam" id="PF01370"/>
    </source>
</evidence>
<dbReference type="Gene3D" id="3.30.450.40">
    <property type="match status" value="1"/>
</dbReference>
<reference evidence="8" key="1">
    <citation type="submission" date="2019-04" db="EMBL/GenBank/DDBJ databases">
        <title>Evolution of Biomass-Degrading Anaerobic Consortia Revealed by Metagenomics.</title>
        <authorList>
            <person name="Peng X."/>
        </authorList>
    </citation>
    <scope>NUCLEOTIDE SEQUENCE</scope>
    <source>
        <strain evidence="8">SIG240</strain>
    </source>
</reference>
<dbReference type="InterPro" id="IPR036291">
    <property type="entry name" value="NAD(P)-bd_dom_sf"/>
</dbReference>
<keyword evidence="2" id="KW-0210">Decarboxylase</keyword>
<dbReference type="PANTHER" id="PTHR43078">
    <property type="entry name" value="UDP-GLUCURONIC ACID DECARBOXYLASE-RELATED"/>
    <property type="match status" value="1"/>
</dbReference>
<dbReference type="AlphaFoldDB" id="A0A927WP53"/>